<feature type="compositionally biased region" description="Acidic residues" evidence="9">
    <location>
        <begin position="1116"/>
        <end position="1127"/>
    </location>
</feature>
<dbReference type="PRINTS" id="PR01463">
    <property type="entry name" value="EAGCHANLFMLY"/>
</dbReference>
<dbReference type="SUPFAM" id="SSF81324">
    <property type="entry name" value="Voltage-gated potassium channels"/>
    <property type="match status" value="1"/>
</dbReference>
<dbReference type="GO" id="GO:0005221">
    <property type="term" value="F:intracellularly cyclic nucleotide-activated monoatomic cation channel activity"/>
    <property type="evidence" value="ECO:0007669"/>
    <property type="project" value="InterPro"/>
</dbReference>
<feature type="domain" description="Cyclic nucleotide-binding" evidence="11">
    <location>
        <begin position="396"/>
        <end position="498"/>
    </location>
</feature>
<feature type="compositionally biased region" description="Basic and acidic residues" evidence="9">
    <location>
        <begin position="677"/>
        <end position="694"/>
    </location>
</feature>
<evidence type="ECO:0000256" key="9">
    <source>
        <dbReference type="SAM" id="MobiDB-lite"/>
    </source>
</evidence>
<keyword evidence="6 10" id="KW-0472">Membrane</keyword>
<protein>
    <submittedName>
        <fullName evidence="12">Cyclic nucleotide-gated cation channel alpha-3</fullName>
    </submittedName>
</protein>
<dbReference type="GO" id="GO:0016020">
    <property type="term" value="C:membrane"/>
    <property type="evidence" value="ECO:0007669"/>
    <property type="project" value="UniProtKB-SubCell"/>
</dbReference>
<evidence type="ECO:0000256" key="5">
    <source>
        <dbReference type="ARBA" id="ARBA00023065"/>
    </source>
</evidence>
<dbReference type="InterPro" id="IPR014710">
    <property type="entry name" value="RmlC-like_jellyroll"/>
</dbReference>
<evidence type="ECO:0000256" key="6">
    <source>
        <dbReference type="ARBA" id="ARBA00023136"/>
    </source>
</evidence>
<sequence>MKLRTTVQVSSAMPRKPVLKREDSFLKRFSSRPIPESQETLDIAEGDGDETNDKDMGSRRGRRPRRLQKPPKTVVNPDENFYYYWLMLVSFCVLYNLWTLIVRQSLPELQALAPNIWFALDCFTDIIFVMDILVQFRTGYLEQGLIVCSTKKLAAHYFKSKFFFLDLFALFPLDLMQMILGTNPILRVMRFIKIYRVHTFYYMVEARTIYPNVWRVSNLVHILLMLAHWFGNFYFLLSEAEDFKGEWAYPYRPGEYATLTRKYLGSVYWSTLTLTTIGDLPTPETNAEYVFTICSYLIGVFIFATIVGQVGNVITNRNANRLEFERLLDGAKTFMRNHKVPDDMKQRVLRWYDYSWSRGRIQGAGDINSALGQLPDKLKTELALHVNLKVLKKVTIFQECQPEFLRDIVLKMKASIFTPGDTICRKGEVGREMFIIADGILEVISEKGRILATMKAGDFFGEIGLLNLDGLNKRTADVRSLGYSELFSLSREDLMAAMTDYPEAEVILQTLGRKRLMEAQRIAHEMRQPASPGHDSSDNSTSKKIVNKLKSDVKGLKNVLRKGRRNTQPEDSLELQPLAPKVPTLKRQQKIDDGQDPSLSNTQEQLESSLGAGLPLLSELKTLKEKEEREEWHNLTETSINTVELHVPPVSEALDPTNPNLPFLQRVLQLKTEHETTQIEREVPKESLPKKTIPEEMSTQSDEQSSSGGQSIAVTTVTITSQVETHTVCKLINSWTKLKNALLTLEDNSSQSSSPTRKLSSFCNERQKLKKATRSSSLDCGNNVEPKFGSNLTRSHSDTCVIEYIRKLVKYNQDRQGTPTPELSPENETPERQRLKSILKKLSASSRADSSETSATSTHDHGAATAELEKLMRAPTVEGYAVRHSKLSKSVTFNKYTMDSPPFEQHLQSSTNYPLSSTQDQLSVPLSNKFSARPVSSAVSTQTTQQEECSNKLLYGILESIKTNMVDIQNNFKSLEREIRERNKFTSQLQSHNQQLKRRKLRRADDSSGDSTDQYASMEEGLDHDREDHPFMRDSSVDTVLGSMRSRDGHSSSSVGSRSRRSWEEHSERETLELQELPNSIVPQKLSQKDVVIDLESSDSGSDEDLDTHYPIYYPDSDEEGDEEEDGCNDWELALLAKELDERWKNNDNANSGS</sequence>
<dbReference type="AlphaFoldDB" id="A0A195EDG5"/>
<dbReference type="EMBL" id="KQ979074">
    <property type="protein sequence ID" value="KYN22889.1"/>
    <property type="molecule type" value="Genomic_DNA"/>
</dbReference>
<feature type="compositionally biased region" description="Low complexity" evidence="9">
    <location>
        <begin position="840"/>
        <end position="857"/>
    </location>
</feature>
<dbReference type="PANTHER" id="PTHR45638:SF7">
    <property type="entry name" value="CYCLIC NUCLEOTIDE-GATED ION CHANNEL-LIKE, ISOFORM E"/>
    <property type="match status" value="1"/>
</dbReference>
<comment type="subcellular location">
    <subcellularLocation>
        <location evidence="1">Membrane</location>
        <topology evidence="1">Multi-pass membrane protein</topology>
    </subcellularLocation>
</comment>
<keyword evidence="13" id="KW-1185">Reference proteome</keyword>
<dbReference type="SMART" id="SM00100">
    <property type="entry name" value="cNMP"/>
    <property type="match status" value="1"/>
</dbReference>
<evidence type="ECO:0000256" key="2">
    <source>
        <dbReference type="ARBA" id="ARBA00022448"/>
    </source>
</evidence>
<evidence type="ECO:0000256" key="7">
    <source>
        <dbReference type="ARBA" id="ARBA00023286"/>
    </source>
</evidence>
<feature type="transmembrane region" description="Helical" evidence="10">
    <location>
        <begin position="289"/>
        <end position="314"/>
    </location>
</feature>
<dbReference type="Pfam" id="PF00520">
    <property type="entry name" value="Ion_trans"/>
    <property type="match status" value="1"/>
</dbReference>
<dbReference type="PANTHER" id="PTHR45638">
    <property type="entry name" value="CYCLIC NUCLEOTIDE-GATED CATION CHANNEL SUBUNIT A"/>
    <property type="match status" value="1"/>
</dbReference>
<feature type="compositionally biased region" description="Basic and acidic residues" evidence="9">
    <location>
        <begin position="1021"/>
        <end position="1036"/>
    </location>
</feature>
<keyword evidence="8" id="KW-0407">Ion channel</keyword>
<proteinExistence type="predicted"/>
<feature type="region of interest" description="Disordered" evidence="9">
    <location>
        <begin position="815"/>
        <end position="862"/>
    </location>
</feature>
<feature type="compositionally biased region" description="Low complexity" evidence="9">
    <location>
        <begin position="695"/>
        <end position="710"/>
    </location>
</feature>
<name>A0A195EDG5_9HYME</name>
<keyword evidence="5" id="KW-0406">Ion transport</keyword>
<dbReference type="InterPro" id="IPR050866">
    <property type="entry name" value="CNG_cation_channel"/>
</dbReference>
<dbReference type="PROSITE" id="PS00889">
    <property type="entry name" value="CNMP_BINDING_2"/>
    <property type="match status" value="1"/>
</dbReference>
<evidence type="ECO:0000256" key="4">
    <source>
        <dbReference type="ARBA" id="ARBA00022989"/>
    </source>
</evidence>
<feature type="region of interest" description="Disordered" evidence="9">
    <location>
        <begin position="556"/>
        <end position="613"/>
    </location>
</feature>
<feature type="compositionally biased region" description="Polar residues" evidence="9">
    <location>
        <begin position="597"/>
        <end position="608"/>
    </location>
</feature>
<dbReference type="InterPro" id="IPR005821">
    <property type="entry name" value="Ion_trans_dom"/>
</dbReference>
<dbReference type="STRING" id="471704.A0A195EDG5"/>
<evidence type="ECO:0000313" key="12">
    <source>
        <dbReference type="EMBL" id="KYN22889.1"/>
    </source>
</evidence>
<dbReference type="InterPro" id="IPR018490">
    <property type="entry name" value="cNMP-bd_dom_sf"/>
</dbReference>
<dbReference type="SUPFAM" id="SSF51206">
    <property type="entry name" value="cAMP-binding domain-like"/>
    <property type="match status" value="1"/>
</dbReference>
<accession>A0A195EDG5</accession>
<keyword evidence="7" id="KW-1071">Ligand-gated ion channel</keyword>
<feature type="region of interest" description="Disordered" evidence="9">
    <location>
        <begin position="1095"/>
        <end position="1127"/>
    </location>
</feature>
<evidence type="ECO:0000256" key="1">
    <source>
        <dbReference type="ARBA" id="ARBA00004141"/>
    </source>
</evidence>
<keyword evidence="3 10" id="KW-0812">Transmembrane</keyword>
<reference evidence="12 13" key="1">
    <citation type="submission" date="2015-09" db="EMBL/GenBank/DDBJ databases">
        <title>Trachymyrmex cornetzi WGS genome.</title>
        <authorList>
            <person name="Nygaard S."/>
            <person name="Hu H."/>
            <person name="Boomsma J."/>
            <person name="Zhang G."/>
        </authorList>
    </citation>
    <scope>NUCLEOTIDE SEQUENCE [LARGE SCALE GENOMIC DNA]</scope>
    <source>
        <strain evidence="12">Tcor2-1</strain>
        <tissue evidence="12">Whole body</tissue>
    </source>
</reference>
<dbReference type="PROSITE" id="PS00888">
    <property type="entry name" value="CNMP_BINDING_1"/>
    <property type="match status" value="1"/>
</dbReference>
<keyword evidence="2" id="KW-0813">Transport</keyword>
<feature type="transmembrane region" description="Helical" evidence="10">
    <location>
        <begin position="82"/>
        <end position="102"/>
    </location>
</feature>
<feature type="region of interest" description="Disordered" evidence="9">
    <location>
        <begin position="677"/>
        <end position="710"/>
    </location>
</feature>
<evidence type="ECO:0000256" key="3">
    <source>
        <dbReference type="ARBA" id="ARBA00022692"/>
    </source>
</evidence>
<feature type="region of interest" description="Disordered" evidence="9">
    <location>
        <begin position="985"/>
        <end position="1081"/>
    </location>
</feature>
<dbReference type="InterPro" id="IPR000595">
    <property type="entry name" value="cNMP-bd_dom"/>
</dbReference>
<keyword evidence="4 10" id="KW-1133">Transmembrane helix</keyword>
<evidence type="ECO:0000256" key="10">
    <source>
        <dbReference type="SAM" id="Phobius"/>
    </source>
</evidence>
<dbReference type="InterPro" id="IPR003938">
    <property type="entry name" value="K_chnl_volt-dep_EAG/ELK/ERG"/>
</dbReference>
<dbReference type="InterPro" id="IPR018488">
    <property type="entry name" value="cNMP-bd_CS"/>
</dbReference>
<dbReference type="FunFam" id="1.10.287.630:FF:000001">
    <property type="entry name" value="Cyclic nucleotide-gated channel alpha 3"/>
    <property type="match status" value="1"/>
</dbReference>
<dbReference type="Gene3D" id="2.60.120.10">
    <property type="entry name" value="Jelly Rolls"/>
    <property type="match status" value="1"/>
</dbReference>
<feature type="transmembrane region" description="Helical" evidence="10">
    <location>
        <begin position="162"/>
        <end position="186"/>
    </location>
</feature>
<feature type="region of interest" description="Disordered" evidence="9">
    <location>
        <begin position="773"/>
        <end position="792"/>
    </location>
</feature>
<evidence type="ECO:0000256" key="8">
    <source>
        <dbReference type="ARBA" id="ARBA00023303"/>
    </source>
</evidence>
<dbReference type="Proteomes" id="UP000078492">
    <property type="component" value="Unassembled WGS sequence"/>
</dbReference>
<organism evidence="12 13">
    <name type="scientific">Trachymyrmex cornetzi</name>
    <dbReference type="NCBI Taxonomy" id="471704"/>
    <lineage>
        <taxon>Eukaryota</taxon>
        <taxon>Metazoa</taxon>
        <taxon>Ecdysozoa</taxon>
        <taxon>Arthropoda</taxon>
        <taxon>Hexapoda</taxon>
        <taxon>Insecta</taxon>
        <taxon>Pterygota</taxon>
        <taxon>Neoptera</taxon>
        <taxon>Endopterygota</taxon>
        <taxon>Hymenoptera</taxon>
        <taxon>Apocrita</taxon>
        <taxon>Aculeata</taxon>
        <taxon>Formicoidea</taxon>
        <taxon>Formicidae</taxon>
        <taxon>Myrmicinae</taxon>
        <taxon>Trachymyrmex</taxon>
    </lineage>
</organism>
<evidence type="ECO:0000259" key="11">
    <source>
        <dbReference type="PROSITE" id="PS50042"/>
    </source>
</evidence>
<feature type="compositionally biased region" description="Basic and acidic residues" evidence="9">
    <location>
        <begin position="1061"/>
        <end position="1072"/>
    </location>
</feature>
<feature type="compositionally biased region" description="Polar residues" evidence="9">
    <location>
        <begin position="985"/>
        <end position="994"/>
    </location>
</feature>
<evidence type="ECO:0000313" key="13">
    <source>
        <dbReference type="Proteomes" id="UP000078492"/>
    </source>
</evidence>
<dbReference type="Pfam" id="PF00027">
    <property type="entry name" value="cNMP_binding"/>
    <property type="match status" value="1"/>
</dbReference>
<gene>
    <name evidence="12" type="ORF">ALC57_04672</name>
</gene>
<dbReference type="Gene3D" id="1.10.287.70">
    <property type="match status" value="1"/>
</dbReference>
<dbReference type="Gene3D" id="1.10.287.630">
    <property type="entry name" value="Helix hairpin bin"/>
    <property type="match status" value="1"/>
</dbReference>
<dbReference type="GO" id="GO:0005249">
    <property type="term" value="F:voltage-gated potassium channel activity"/>
    <property type="evidence" value="ECO:0007669"/>
    <property type="project" value="InterPro"/>
</dbReference>
<dbReference type="CDD" id="cd00038">
    <property type="entry name" value="CAP_ED"/>
    <property type="match status" value="1"/>
</dbReference>
<dbReference type="PROSITE" id="PS50042">
    <property type="entry name" value="CNMP_BINDING_3"/>
    <property type="match status" value="1"/>
</dbReference>
<dbReference type="GO" id="GO:0044877">
    <property type="term" value="F:protein-containing complex binding"/>
    <property type="evidence" value="ECO:0007669"/>
    <property type="project" value="TreeGrafter"/>
</dbReference>
<feature type="compositionally biased region" description="Basic residues" evidence="9">
    <location>
        <begin position="59"/>
        <end position="69"/>
    </location>
</feature>
<feature type="region of interest" description="Disordered" evidence="9">
    <location>
        <begin position="39"/>
        <end position="72"/>
    </location>
</feature>